<accession>A0A0E9N7A2</accession>
<dbReference type="AlphaFoldDB" id="A0A0E9N7A2"/>
<proteinExistence type="predicted"/>
<evidence type="ECO:0000313" key="2">
    <source>
        <dbReference type="Proteomes" id="UP000033121"/>
    </source>
</evidence>
<reference evidence="1 2" key="1">
    <citation type="submission" date="2015-04" db="EMBL/GenBank/DDBJ databases">
        <title>Whole genome shotgun sequence of Flavihumibacter petaseus NBRC 106054.</title>
        <authorList>
            <person name="Miyazawa S."/>
            <person name="Hosoyama A."/>
            <person name="Hashimoto M."/>
            <person name="Noguchi M."/>
            <person name="Tsuchikane K."/>
            <person name="Ohji S."/>
            <person name="Yamazoe A."/>
            <person name="Ichikawa N."/>
            <person name="Kimura A."/>
            <person name="Fujita N."/>
        </authorList>
    </citation>
    <scope>NUCLEOTIDE SEQUENCE [LARGE SCALE GENOMIC DNA]</scope>
    <source>
        <strain evidence="1 2">NBRC 106054</strain>
    </source>
</reference>
<organism evidence="1 2">
    <name type="scientific">Flavihumibacter petaseus NBRC 106054</name>
    <dbReference type="NCBI Taxonomy" id="1220578"/>
    <lineage>
        <taxon>Bacteria</taxon>
        <taxon>Pseudomonadati</taxon>
        <taxon>Bacteroidota</taxon>
        <taxon>Chitinophagia</taxon>
        <taxon>Chitinophagales</taxon>
        <taxon>Chitinophagaceae</taxon>
        <taxon>Flavihumibacter</taxon>
    </lineage>
</organism>
<keyword evidence="2" id="KW-1185">Reference proteome</keyword>
<dbReference type="EMBL" id="BBWV01000006">
    <property type="protein sequence ID" value="GAO45581.1"/>
    <property type="molecule type" value="Genomic_DNA"/>
</dbReference>
<dbReference type="STRING" id="1220578.FPE01S_06_00720"/>
<protein>
    <submittedName>
        <fullName evidence="1">Uncharacterized protein</fullName>
    </submittedName>
</protein>
<dbReference type="Proteomes" id="UP000033121">
    <property type="component" value="Unassembled WGS sequence"/>
</dbReference>
<comment type="caution">
    <text evidence="1">The sequence shown here is derived from an EMBL/GenBank/DDBJ whole genome shotgun (WGS) entry which is preliminary data.</text>
</comment>
<evidence type="ECO:0000313" key="1">
    <source>
        <dbReference type="EMBL" id="GAO45581.1"/>
    </source>
</evidence>
<gene>
    <name evidence="1" type="ORF">FPE01S_06_00720</name>
</gene>
<sequence>MTGFFFLPGKAVTQSIDWRSRIDNLVQIADSLSMRSQNTFHLNKFIDNDRPIRETWHYTLSKGKVVIFEVHYFLDSLEFQEVYYLDRDQIICMERYEILYPAHADDRILSGTVGFFENQSLRQYITMGKVEDYDLLPEYDAIARFRVRYRELAETRPLLEKDNKGSIFVP</sequence>
<name>A0A0E9N7A2_9BACT</name>